<dbReference type="Gene3D" id="3.40.50.720">
    <property type="entry name" value="NAD(P)-binding Rossmann-like Domain"/>
    <property type="match status" value="1"/>
</dbReference>
<dbReference type="GO" id="GO:0000166">
    <property type="term" value="F:nucleotide binding"/>
    <property type="evidence" value="ECO:0007669"/>
    <property type="project" value="InterPro"/>
</dbReference>
<feature type="domain" description="Gfo/Idh/MocA-like oxidoreductase C-terminal" evidence="3">
    <location>
        <begin position="150"/>
        <end position="328"/>
    </location>
</feature>
<name>A0A5P8W6M2_9NOSO</name>
<organism evidence="4 5">
    <name type="scientific">Nostoc sphaeroides CCNUC1</name>
    <dbReference type="NCBI Taxonomy" id="2653204"/>
    <lineage>
        <taxon>Bacteria</taxon>
        <taxon>Bacillati</taxon>
        <taxon>Cyanobacteriota</taxon>
        <taxon>Cyanophyceae</taxon>
        <taxon>Nostocales</taxon>
        <taxon>Nostocaceae</taxon>
        <taxon>Nostoc</taxon>
    </lineage>
</organism>
<dbReference type="Pfam" id="PF02894">
    <property type="entry name" value="GFO_IDH_MocA_C"/>
    <property type="match status" value="1"/>
</dbReference>
<dbReference type="InterPro" id="IPR000683">
    <property type="entry name" value="Gfo/Idh/MocA-like_OxRdtase_N"/>
</dbReference>
<dbReference type="InterPro" id="IPR051450">
    <property type="entry name" value="Gfo/Idh/MocA_Oxidoreductases"/>
</dbReference>
<dbReference type="EMBL" id="CP045226">
    <property type="protein sequence ID" value="QFS48222.1"/>
    <property type="molecule type" value="Genomic_DNA"/>
</dbReference>
<dbReference type="AlphaFoldDB" id="A0A5P8W6M2"/>
<keyword evidence="5" id="KW-1185">Reference proteome</keyword>
<evidence type="ECO:0000259" key="2">
    <source>
        <dbReference type="Pfam" id="PF01408"/>
    </source>
</evidence>
<dbReference type="Pfam" id="PF01408">
    <property type="entry name" value="GFO_IDH_MocA"/>
    <property type="match status" value="1"/>
</dbReference>
<dbReference type="PANTHER" id="PTHR43377">
    <property type="entry name" value="BILIVERDIN REDUCTASE A"/>
    <property type="match status" value="1"/>
</dbReference>
<accession>A0A5P8W6M2</accession>
<evidence type="ECO:0000313" key="5">
    <source>
        <dbReference type="Proteomes" id="UP000326678"/>
    </source>
</evidence>
<dbReference type="InterPro" id="IPR036291">
    <property type="entry name" value="NAD(P)-bd_dom_sf"/>
</dbReference>
<dbReference type="KEGG" id="nsh:GXM_05714"/>
<feature type="domain" description="Gfo/Idh/MocA-like oxidoreductase N-terminal" evidence="2">
    <location>
        <begin position="13"/>
        <end position="133"/>
    </location>
</feature>
<dbReference type="PANTHER" id="PTHR43377:SF10">
    <property type="entry name" value="BILIVERDIN REDUCTASE"/>
    <property type="match status" value="1"/>
</dbReference>
<dbReference type="SUPFAM" id="SSF51735">
    <property type="entry name" value="NAD(P)-binding Rossmann-fold domains"/>
    <property type="match status" value="1"/>
</dbReference>
<reference evidence="4 5" key="1">
    <citation type="submission" date="2019-10" db="EMBL/GenBank/DDBJ databases">
        <title>Genomic and transcriptomic insights into the perfect genentic adaptation of a filamentous nitrogen-fixing cyanobacterium to rice fields.</title>
        <authorList>
            <person name="Chen Z."/>
        </authorList>
    </citation>
    <scope>NUCLEOTIDE SEQUENCE [LARGE SCALE GENOMIC DNA]</scope>
    <source>
        <strain evidence="4">CCNUC1</strain>
    </source>
</reference>
<comment type="similarity">
    <text evidence="1">Belongs to the Gfo/Idh/MocA family.</text>
</comment>
<protein>
    <submittedName>
        <fullName evidence="4">BLVRA, biliverdin reductase</fullName>
    </submittedName>
</protein>
<proteinExistence type="inferred from homology"/>
<dbReference type="Gene3D" id="3.30.360.10">
    <property type="entry name" value="Dihydrodipicolinate Reductase, domain 2"/>
    <property type="match status" value="1"/>
</dbReference>
<evidence type="ECO:0000259" key="3">
    <source>
        <dbReference type="Pfam" id="PF02894"/>
    </source>
</evidence>
<dbReference type="Proteomes" id="UP000326678">
    <property type="component" value="Chromosome Gxm1"/>
</dbReference>
<dbReference type="InterPro" id="IPR004104">
    <property type="entry name" value="Gfo/Idh/MocA-like_OxRdtase_C"/>
</dbReference>
<sequence length="340" mass="38042">MYNSEATLEKAKVRVGLVGTGYAAKFRAKALLHNEGMRSQLIAAVGHTVETTETFAKEYQIEALSSWQELVEREDIDLVVISTINRDHGAIARAALTNGKHVIVEYPLSLDVVEAEELIALAKAQKKLLHVEHLELLGGLHQALKQNLAKIGEVFYVRYSTINPQNPAPRKWTYNHELFGFPLIGALSRLHRLTDLFGTVFTVNCHQRYWEIEPEYYQTCFCTSELCFDSGLLAQVVYGKGETVWQSERKFEVHGEKGGLIFDGDTGIFIQPGETTPIEVGPRRGLFAKDTSMVLDHLFDGTPLYVTPEESLYTLHVADAAQRAAQTGLTMFIKNTLDKS</sequence>
<dbReference type="RefSeq" id="WP_118166916.1">
    <property type="nucleotide sequence ID" value="NZ_CP045226.1"/>
</dbReference>
<evidence type="ECO:0000256" key="1">
    <source>
        <dbReference type="ARBA" id="ARBA00010928"/>
    </source>
</evidence>
<gene>
    <name evidence="4" type="ORF">GXM_05714</name>
</gene>
<evidence type="ECO:0000313" key="4">
    <source>
        <dbReference type="EMBL" id="QFS48222.1"/>
    </source>
</evidence>